<dbReference type="Proteomes" id="UP000774958">
    <property type="component" value="Unassembled WGS sequence"/>
</dbReference>
<dbReference type="OrthoDB" id="5593964at2"/>
<feature type="transmembrane region" description="Helical" evidence="1">
    <location>
        <begin position="88"/>
        <end position="108"/>
    </location>
</feature>
<dbReference type="STRING" id="652.WL1483_4254"/>
<dbReference type="PATRIC" id="fig|652.5.peg.2137"/>
<dbReference type="EMBL" id="JAIRBT010000026">
    <property type="protein sequence ID" value="MBZ6067778.1"/>
    <property type="molecule type" value="Genomic_DNA"/>
</dbReference>
<reference evidence="4 6" key="3">
    <citation type="submission" date="2021-09" db="EMBL/GenBank/DDBJ databases">
        <title>Aeromonas schubertii isolated from Asian sea bass.</title>
        <authorList>
            <person name="Pinpimai K."/>
        </authorList>
    </citation>
    <scope>NUCLEOTIDE SEQUENCE [LARGE SCALE GENOMIC DNA]</scope>
    <source>
        <strain evidence="4 6">CHULA2021a</strain>
    </source>
</reference>
<reference evidence="5" key="1">
    <citation type="submission" date="2015-10" db="EMBL/GenBank/DDBJ databases">
        <title>Complete Genome Sequence of Aeromonas schubertii strain WL1483.</title>
        <authorList>
            <person name="Liu L."/>
        </authorList>
    </citation>
    <scope>NUCLEOTIDE SEQUENCE [LARGE SCALE GENOMIC DNA]</scope>
    <source>
        <strain evidence="5">WL1483</strain>
    </source>
</reference>
<feature type="signal peptide" evidence="2">
    <location>
        <begin position="1"/>
        <end position="25"/>
    </location>
</feature>
<keyword evidence="1" id="KW-1133">Transmembrane helix</keyword>
<gene>
    <name evidence="4" type="ORF">LA374_16420</name>
    <name evidence="3" type="ORF">WL1483_4254</name>
</gene>
<sequence>MRFSWLKTLLLGSVLSLVLCSSLGAGMGVSAHQSGASVVSVSQPLQDNLEGALTHQSHLLRLEQGLRSDDEPADDIRFLLVEWSQGEILLLLCGLLFFPGMAYLRFSFRDRFSRDDRRRRVRPHLLYRFLQRRRALPLTA</sequence>
<dbReference type="Proteomes" id="UP000058114">
    <property type="component" value="Chromosome"/>
</dbReference>
<dbReference type="RefSeq" id="WP_050664794.1">
    <property type="nucleotide sequence ID" value="NZ_CDDB01000010.1"/>
</dbReference>
<evidence type="ECO:0000256" key="1">
    <source>
        <dbReference type="SAM" id="Phobius"/>
    </source>
</evidence>
<accession>A0A0S2SPY5</accession>
<evidence type="ECO:0008006" key="7">
    <source>
        <dbReference type="Google" id="ProtNLM"/>
    </source>
</evidence>
<feature type="chain" id="PRO_5015044413" description="Lipoprotein" evidence="2">
    <location>
        <begin position="26"/>
        <end position="140"/>
    </location>
</feature>
<organism evidence="3 5">
    <name type="scientific">Aeromonas schubertii</name>
    <dbReference type="NCBI Taxonomy" id="652"/>
    <lineage>
        <taxon>Bacteria</taxon>
        <taxon>Pseudomonadati</taxon>
        <taxon>Pseudomonadota</taxon>
        <taxon>Gammaproteobacteria</taxon>
        <taxon>Aeromonadales</taxon>
        <taxon>Aeromonadaceae</taxon>
        <taxon>Aeromonas</taxon>
    </lineage>
</organism>
<evidence type="ECO:0000313" key="5">
    <source>
        <dbReference type="Proteomes" id="UP000058114"/>
    </source>
</evidence>
<keyword evidence="2" id="KW-0732">Signal</keyword>
<reference evidence="3 5" key="2">
    <citation type="journal article" date="2016" name="Genome Announc.">
        <title>Complete Genome Sequence of the Highly Virulent Aeromonas schubertii Strain WL1483, Isolated from Diseased Snakehead Fish (Channa argus) in China.</title>
        <authorList>
            <person name="Liu L."/>
            <person name="Li N."/>
            <person name="Zhang D."/>
            <person name="Fu X."/>
            <person name="Shi C."/>
            <person name="Lin Q."/>
            <person name="Hao G."/>
        </authorList>
    </citation>
    <scope>NUCLEOTIDE SEQUENCE [LARGE SCALE GENOMIC DNA]</scope>
    <source>
        <strain evidence="3 5">WL1483</strain>
    </source>
</reference>
<dbReference type="AlphaFoldDB" id="A0A0S2SPY5"/>
<name>A0A0S2SPY5_9GAMM</name>
<dbReference type="KEGG" id="asr:WL1483_4254"/>
<keyword evidence="1" id="KW-0472">Membrane</keyword>
<evidence type="ECO:0000313" key="3">
    <source>
        <dbReference type="EMBL" id="ALP43673.1"/>
    </source>
</evidence>
<keyword evidence="6" id="KW-1185">Reference proteome</keyword>
<evidence type="ECO:0000313" key="6">
    <source>
        <dbReference type="Proteomes" id="UP000774958"/>
    </source>
</evidence>
<protein>
    <recommendedName>
        <fullName evidence="7">Lipoprotein</fullName>
    </recommendedName>
</protein>
<evidence type="ECO:0000313" key="4">
    <source>
        <dbReference type="EMBL" id="MBZ6067778.1"/>
    </source>
</evidence>
<evidence type="ECO:0000256" key="2">
    <source>
        <dbReference type="SAM" id="SignalP"/>
    </source>
</evidence>
<dbReference type="EMBL" id="CP013067">
    <property type="protein sequence ID" value="ALP43673.1"/>
    <property type="molecule type" value="Genomic_DNA"/>
</dbReference>
<proteinExistence type="predicted"/>
<keyword evidence="1" id="KW-0812">Transmembrane</keyword>